<feature type="domain" description="ThuA-like" evidence="3">
    <location>
        <begin position="63"/>
        <end position="312"/>
    </location>
</feature>
<dbReference type="SUPFAM" id="SSF52317">
    <property type="entry name" value="Class I glutamine amidotransferase-like"/>
    <property type="match status" value="1"/>
</dbReference>
<gene>
    <name evidence="4" type="ORF">HNQ40_002216</name>
</gene>
<keyword evidence="2" id="KW-0732">Signal</keyword>
<dbReference type="RefSeq" id="WP_221435495.1">
    <property type="nucleotide sequence ID" value="NZ_JACHGY010000001.1"/>
</dbReference>
<dbReference type="InterPro" id="IPR029010">
    <property type="entry name" value="ThuA-like"/>
</dbReference>
<keyword evidence="5" id="KW-1185">Reference proteome</keyword>
<evidence type="ECO:0000259" key="3">
    <source>
        <dbReference type="Pfam" id="PF06283"/>
    </source>
</evidence>
<accession>A0A7X0LKH0</accession>
<feature type="signal peptide" evidence="2">
    <location>
        <begin position="1"/>
        <end position="23"/>
    </location>
</feature>
<dbReference type="PANTHER" id="PTHR40469">
    <property type="entry name" value="SECRETED GLYCOSYL HYDROLASE"/>
    <property type="match status" value="1"/>
</dbReference>
<organism evidence="4 5">
    <name type="scientific">Algisphaera agarilytica</name>
    <dbReference type="NCBI Taxonomy" id="1385975"/>
    <lineage>
        <taxon>Bacteria</taxon>
        <taxon>Pseudomonadati</taxon>
        <taxon>Planctomycetota</taxon>
        <taxon>Phycisphaerae</taxon>
        <taxon>Phycisphaerales</taxon>
        <taxon>Phycisphaeraceae</taxon>
        <taxon>Algisphaera</taxon>
    </lineage>
</organism>
<proteinExistence type="predicted"/>
<comment type="caution">
    <text evidence="4">The sequence shown here is derived from an EMBL/GenBank/DDBJ whole genome shotgun (WGS) entry which is preliminary data.</text>
</comment>
<evidence type="ECO:0000313" key="4">
    <source>
        <dbReference type="EMBL" id="MBB6430410.1"/>
    </source>
</evidence>
<evidence type="ECO:0000256" key="1">
    <source>
        <dbReference type="SAM" id="MobiDB-lite"/>
    </source>
</evidence>
<feature type="chain" id="PRO_5031507052" description="ThuA-like domain-containing protein" evidence="2">
    <location>
        <begin position="24"/>
        <end position="347"/>
    </location>
</feature>
<feature type="region of interest" description="Disordered" evidence="1">
    <location>
        <begin position="318"/>
        <end position="347"/>
    </location>
</feature>
<dbReference type="EMBL" id="JACHGY010000001">
    <property type="protein sequence ID" value="MBB6430410.1"/>
    <property type="molecule type" value="Genomic_DNA"/>
</dbReference>
<protein>
    <recommendedName>
        <fullName evidence="3">ThuA-like domain-containing protein</fullName>
    </recommendedName>
</protein>
<dbReference type="Pfam" id="PF06283">
    <property type="entry name" value="ThuA"/>
    <property type="match status" value="1"/>
</dbReference>
<dbReference type="Proteomes" id="UP000541810">
    <property type="component" value="Unassembled WGS sequence"/>
</dbReference>
<dbReference type="PANTHER" id="PTHR40469:SF2">
    <property type="entry name" value="GALACTOSE-BINDING DOMAIN-LIKE SUPERFAMILY PROTEIN"/>
    <property type="match status" value="1"/>
</dbReference>
<dbReference type="Gene3D" id="3.40.50.880">
    <property type="match status" value="1"/>
</dbReference>
<name>A0A7X0LKH0_9BACT</name>
<dbReference type="AlphaFoldDB" id="A0A7X0LKH0"/>
<dbReference type="InterPro" id="IPR029062">
    <property type="entry name" value="Class_I_gatase-like"/>
</dbReference>
<feature type="compositionally biased region" description="Basic and acidic residues" evidence="1">
    <location>
        <begin position="333"/>
        <end position="347"/>
    </location>
</feature>
<reference evidence="4 5" key="1">
    <citation type="submission" date="2020-08" db="EMBL/GenBank/DDBJ databases">
        <title>Genomic Encyclopedia of Type Strains, Phase IV (KMG-IV): sequencing the most valuable type-strain genomes for metagenomic binning, comparative biology and taxonomic classification.</title>
        <authorList>
            <person name="Goeker M."/>
        </authorList>
    </citation>
    <scope>NUCLEOTIDE SEQUENCE [LARGE SCALE GENOMIC DNA]</scope>
    <source>
        <strain evidence="4 5">DSM 103725</strain>
    </source>
</reference>
<sequence length="347" mass="39020">MFKPASHVMLLCTALLLPATAGAEDFDWMPTYPEDKPVPADHAKNIDGAMPTEAIVAPLQPRKILVYSATAGFRHGSIPTGIYALTRMGETTGAFETVASNDPANFEPDALRQFDTVVLLNSSGNIFMPRDNHWVTIRDQFTDEQWNWLKQRNDRLVDNLIDYVEAGGGLVGIHAASDACYGHHEFGQAIGGQFWGHPWTANMNVTIVVEDPEHAINKPVFDGIDDFRIKEEIYQFSEKHYSRDRLRILLNLDPERSDEPKHAPKRTDGDFAVAWVQKVGDGRVFYTSLGHRHDIYWNPLLLKHYLAGIQFATGDLPADTTPSNKVDLPNLSRGHDHHHDHGHDHKH</sequence>
<evidence type="ECO:0000256" key="2">
    <source>
        <dbReference type="SAM" id="SignalP"/>
    </source>
</evidence>
<evidence type="ECO:0000313" key="5">
    <source>
        <dbReference type="Proteomes" id="UP000541810"/>
    </source>
</evidence>